<dbReference type="InterPro" id="IPR040285">
    <property type="entry name" value="ProX/PRXD1"/>
</dbReference>
<dbReference type="Proteomes" id="UP000051445">
    <property type="component" value="Unassembled WGS sequence"/>
</dbReference>
<comment type="similarity">
    <text evidence="1">Belongs to the PRORSD1 family.</text>
</comment>
<dbReference type="PANTHER" id="PTHR31423">
    <property type="entry name" value="YBAK DOMAIN-CONTAINING PROTEIN"/>
    <property type="match status" value="1"/>
</dbReference>
<evidence type="ECO:0000256" key="1">
    <source>
        <dbReference type="ARBA" id="ARBA00010201"/>
    </source>
</evidence>
<accession>A0A0R1P969</accession>
<keyword evidence="4" id="KW-0436">Ligase</keyword>
<keyword evidence="4" id="KW-0030">Aminoacyl-tRNA synthetase</keyword>
<dbReference type="InterPro" id="IPR007214">
    <property type="entry name" value="YbaK/aa-tRNA-synth-assoc-dom"/>
</dbReference>
<dbReference type="SUPFAM" id="SSF55826">
    <property type="entry name" value="YbaK/ProRS associated domain"/>
    <property type="match status" value="1"/>
</dbReference>
<dbReference type="InterPro" id="IPR036754">
    <property type="entry name" value="YbaK/aa-tRNA-synt-asso_dom_sf"/>
</dbReference>
<evidence type="ECO:0000313" key="4">
    <source>
        <dbReference type="EMBL" id="KRL26138.1"/>
    </source>
</evidence>
<comment type="caution">
    <text evidence="4">The sequence shown here is derived from an EMBL/GenBank/DDBJ whole genome shotgun (WGS) entry which is preliminary data.</text>
</comment>
<keyword evidence="2" id="KW-0648">Protein biosynthesis</keyword>
<dbReference type="PANTHER" id="PTHR31423:SF3">
    <property type="entry name" value="PROLYL-TRNA SYNTHETASE ASSOCIATED DOMAIN-CONTAINING PROTEIN 1-RELATED"/>
    <property type="match status" value="1"/>
</dbReference>
<reference evidence="4 5" key="1">
    <citation type="journal article" date="2015" name="Genome Announc.">
        <title>Expanding the biotechnology potential of lactobacilli through comparative genomics of 213 strains and associated genera.</title>
        <authorList>
            <person name="Sun Z."/>
            <person name="Harris H.M."/>
            <person name="McCann A."/>
            <person name="Guo C."/>
            <person name="Argimon S."/>
            <person name="Zhang W."/>
            <person name="Yang X."/>
            <person name="Jeffery I.B."/>
            <person name="Cooney J.C."/>
            <person name="Kagawa T.F."/>
            <person name="Liu W."/>
            <person name="Song Y."/>
            <person name="Salvetti E."/>
            <person name="Wrobel A."/>
            <person name="Rasinkangas P."/>
            <person name="Parkhill J."/>
            <person name="Rea M.C."/>
            <person name="O'Sullivan O."/>
            <person name="Ritari J."/>
            <person name="Douillard F.P."/>
            <person name="Paul Ross R."/>
            <person name="Yang R."/>
            <person name="Briner A.E."/>
            <person name="Felis G.E."/>
            <person name="de Vos W.M."/>
            <person name="Barrangou R."/>
            <person name="Klaenhammer T.R."/>
            <person name="Caufield P.W."/>
            <person name="Cui Y."/>
            <person name="Zhang H."/>
            <person name="O'Toole P.W."/>
        </authorList>
    </citation>
    <scope>NUCLEOTIDE SEQUENCE [LARGE SCALE GENOMIC DNA]</scope>
    <source>
        <strain evidence="4 5">DSM 13145</strain>
    </source>
</reference>
<evidence type="ECO:0000313" key="5">
    <source>
        <dbReference type="Proteomes" id="UP000051445"/>
    </source>
</evidence>
<dbReference type="GO" id="GO:0004812">
    <property type="term" value="F:aminoacyl-tRNA ligase activity"/>
    <property type="evidence" value="ECO:0007669"/>
    <property type="project" value="UniProtKB-KW"/>
</dbReference>
<dbReference type="AlphaFoldDB" id="A0A0R1P969"/>
<sequence>MVNQVLGALDQAAVKYQVIDHPPVYTAEEADKYVQGYEFARTKNLFLKNSNGFYLVVIDENKRLDMKQLRQIVHGSRLKFASDADLTKYLGSYAGAVSPMNLINDQDHQVTVIFDQDVIDHHDQIGCHPNTNRQTVILPILGLLKLLKQWGNPVIKVQL</sequence>
<dbReference type="GO" id="GO:0002161">
    <property type="term" value="F:aminoacyl-tRNA deacylase activity"/>
    <property type="evidence" value="ECO:0007669"/>
    <property type="project" value="InterPro"/>
</dbReference>
<dbReference type="EMBL" id="AZER01000024">
    <property type="protein sequence ID" value="KRL26138.1"/>
    <property type="molecule type" value="Genomic_DNA"/>
</dbReference>
<protein>
    <submittedName>
        <fullName evidence="4">YbaK prolyl-tRNA synthetase domain protein</fullName>
    </submittedName>
</protein>
<dbReference type="OrthoDB" id="9798587at2"/>
<evidence type="ECO:0000259" key="3">
    <source>
        <dbReference type="Pfam" id="PF04073"/>
    </source>
</evidence>
<dbReference type="Pfam" id="PF04073">
    <property type="entry name" value="tRNA_edit"/>
    <property type="match status" value="1"/>
</dbReference>
<dbReference type="Gene3D" id="3.90.960.10">
    <property type="entry name" value="YbaK/aminoacyl-tRNA synthetase-associated domain"/>
    <property type="match status" value="1"/>
</dbReference>
<name>A0A0R1P969_9LACO</name>
<feature type="domain" description="YbaK/aminoacyl-tRNA synthetase-associated" evidence="3">
    <location>
        <begin position="21"/>
        <end position="146"/>
    </location>
</feature>
<organism evidence="4 5">
    <name type="scientific">Limosilactobacillus frumenti DSM 13145</name>
    <dbReference type="NCBI Taxonomy" id="1423746"/>
    <lineage>
        <taxon>Bacteria</taxon>
        <taxon>Bacillati</taxon>
        <taxon>Bacillota</taxon>
        <taxon>Bacilli</taxon>
        <taxon>Lactobacillales</taxon>
        <taxon>Lactobacillaceae</taxon>
        <taxon>Limosilactobacillus</taxon>
    </lineage>
</organism>
<evidence type="ECO:0000256" key="2">
    <source>
        <dbReference type="ARBA" id="ARBA00022917"/>
    </source>
</evidence>
<dbReference type="RefSeq" id="WP_057752144.1">
    <property type="nucleotide sequence ID" value="NZ_AZER01000024.1"/>
</dbReference>
<dbReference type="PATRIC" id="fig|1423746.3.peg.1298"/>
<proteinExistence type="inferred from homology"/>
<keyword evidence="5" id="KW-1185">Reference proteome</keyword>
<dbReference type="STRING" id="1423746.FD27_GL001274"/>
<dbReference type="CDD" id="cd04335">
    <property type="entry name" value="PrdX_deacylase"/>
    <property type="match status" value="1"/>
</dbReference>
<dbReference type="GO" id="GO:0006412">
    <property type="term" value="P:translation"/>
    <property type="evidence" value="ECO:0007669"/>
    <property type="project" value="UniProtKB-KW"/>
</dbReference>
<gene>
    <name evidence="4" type="ORF">FD27_GL001274</name>
</gene>